<evidence type="ECO:0000259" key="2">
    <source>
        <dbReference type="Pfam" id="PF20059"/>
    </source>
</evidence>
<evidence type="ECO:0000256" key="1">
    <source>
        <dbReference type="SAM" id="Phobius"/>
    </source>
</evidence>
<feature type="domain" description="DUF6458" evidence="2">
    <location>
        <begin position="1"/>
        <end position="61"/>
    </location>
</feature>
<keyword evidence="4" id="KW-1185">Reference proteome</keyword>
<organism evidence="3 4">
    <name type="scientific">Yaniella flava</name>
    <dbReference type="NCBI Taxonomy" id="287930"/>
    <lineage>
        <taxon>Bacteria</taxon>
        <taxon>Bacillati</taxon>
        <taxon>Actinomycetota</taxon>
        <taxon>Actinomycetes</taxon>
        <taxon>Micrococcales</taxon>
        <taxon>Micrococcaceae</taxon>
        <taxon>Yaniella</taxon>
    </lineage>
</organism>
<dbReference type="EMBL" id="BAAAMN010000059">
    <property type="protein sequence ID" value="GAA2045129.1"/>
    <property type="molecule type" value="Genomic_DNA"/>
</dbReference>
<evidence type="ECO:0000313" key="3">
    <source>
        <dbReference type="EMBL" id="GAA2045129.1"/>
    </source>
</evidence>
<keyword evidence="1" id="KW-0472">Membrane</keyword>
<dbReference type="Proteomes" id="UP001501461">
    <property type="component" value="Unassembled WGS sequence"/>
</dbReference>
<dbReference type="Pfam" id="PF20059">
    <property type="entry name" value="DUF6458"/>
    <property type="match status" value="1"/>
</dbReference>
<reference evidence="4" key="1">
    <citation type="journal article" date="2019" name="Int. J. Syst. Evol. Microbiol.">
        <title>The Global Catalogue of Microorganisms (GCM) 10K type strain sequencing project: providing services to taxonomists for standard genome sequencing and annotation.</title>
        <authorList>
            <consortium name="The Broad Institute Genomics Platform"/>
            <consortium name="The Broad Institute Genome Sequencing Center for Infectious Disease"/>
            <person name="Wu L."/>
            <person name="Ma J."/>
        </authorList>
    </citation>
    <scope>NUCLEOTIDE SEQUENCE [LARGE SCALE GENOMIC DNA]</scope>
    <source>
        <strain evidence="4">JCM 13595</strain>
    </source>
</reference>
<gene>
    <name evidence="3" type="ORF">GCM10009720_27530</name>
</gene>
<evidence type="ECO:0000313" key="4">
    <source>
        <dbReference type="Proteomes" id="UP001501461"/>
    </source>
</evidence>
<keyword evidence="1" id="KW-0812">Transmembrane</keyword>
<name>A0ABP5GEK6_9MICC</name>
<proteinExistence type="predicted"/>
<comment type="caution">
    <text evidence="3">The sequence shown here is derived from an EMBL/GenBank/DDBJ whole genome shotgun (WGS) entry which is preliminary data.</text>
</comment>
<accession>A0ABP5GEK6</accession>
<sequence>MKYGGAVFLTVIGAILYFAVNIEVQAVDIDMIGLILMIAGIIGLIISVIVDANTRRRRVVPVERREEIIEE</sequence>
<keyword evidence="1" id="KW-1133">Transmembrane helix</keyword>
<feature type="transmembrane region" description="Helical" evidence="1">
    <location>
        <begin position="31"/>
        <end position="50"/>
    </location>
</feature>
<protein>
    <recommendedName>
        <fullName evidence="2">DUF6458 domain-containing protein</fullName>
    </recommendedName>
</protein>
<dbReference type="InterPro" id="IPR045597">
    <property type="entry name" value="DUF6458"/>
</dbReference>
<dbReference type="RefSeq" id="WP_343959757.1">
    <property type="nucleotide sequence ID" value="NZ_BAAAMN010000059.1"/>
</dbReference>